<dbReference type="Proteomes" id="UP000199426">
    <property type="component" value="Unassembled WGS sequence"/>
</dbReference>
<evidence type="ECO:0000313" key="3">
    <source>
        <dbReference type="Proteomes" id="UP000199426"/>
    </source>
</evidence>
<dbReference type="AlphaFoldDB" id="A0A2X2Z802"/>
<evidence type="ECO:0000313" key="1">
    <source>
        <dbReference type="EMBL" id="SDI16444.1"/>
    </source>
</evidence>
<dbReference type="EMBL" id="UAWB01000013">
    <property type="protein sequence ID" value="SQB46550.1"/>
    <property type="molecule type" value="Genomic_DNA"/>
</dbReference>
<organism evidence="2">
    <name type="scientific">Chryseobacterium jejuense</name>
    <dbReference type="NCBI Taxonomy" id="445960"/>
    <lineage>
        <taxon>Bacteria</taxon>
        <taxon>Pseudomonadati</taxon>
        <taxon>Bacteroidota</taxon>
        <taxon>Flavobacteriia</taxon>
        <taxon>Flavobacteriales</taxon>
        <taxon>Weeksellaceae</taxon>
        <taxon>Chryseobacterium group</taxon>
        <taxon>Chryseobacterium</taxon>
    </lineage>
</organism>
<dbReference type="Pfam" id="PF19531">
    <property type="entry name" value="DUF6058"/>
    <property type="match status" value="1"/>
</dbReference>
<evidence type="ECO:0000313" key="2">
    <source>
        <dbReference type="EMBL" id="SQB46550.1"/>
    </source>
</evidence>
<keyword evidence="3" id="KW-1185">Reference proteome</keyword>
<dbReference type="Proteomes" id="UP000251670">
    <property type="component" value="Unassembled WGS sequence"/>
</dbReference>
<accession>A0A2X2Z802</accession>
<dbReference type="RefSeq" id="WP_089732843.1">
    <property type="nucleotide sequence ID" value="NZ_FNEG01000001.1"/>
</dbReference>
<sequence length="226" mass="26527">MEDNFNYINENYITEDHLCNITGITKDELVVLIQNHLVPEASYIISRNIKITSPLNDEFQSEITEKYFSKSCISLIQKNKNLNDPQKYKAEFKEKFLQNLMAHSDKSFAYNDIFKNDFSNQEKLNEIFESEWTAYCNGIYGICTLHSTEEDIIKKEIAVKKLIQFNEIFSQKTLAASEIKELTKLNEEFNEVAERFAPYQRKASSRGKYLDCILEKNNLEHLVKKY</sequence>
<protein>
    <submittedName>
        <fullName evidence="2">Uncharacterized protein</fullName>
    </submittedName>
</protein>
<dbReference type="InterPro" id="IPR045694">
    <property type="entry name" value="DUF6058"/>
</dbReference>
<dbReference type="EMBL" id="FNEG01000001">
    <property type="protein sequence ID" value="SDI16444.1"/>
    <property type="molecule type" value="Genomic_DNA"/>
</dbReference>
<reference evidence="1 3" key="1">
    <citation type="submission" date="2016-10" db="EMBL/GenBank/DDBJ databases">
        <authorList>
            <person name="Varghese N."/>
            <person name="Submissions S."/>
        </authorList>
    </citation>
    <scope>NUCLEOTIDE SEQUENCE [LARGE SCALE GENOMIC DNA]</scope>
    <source>
        <strain evidence="1 3">DSM 19299</strain>
    </source>
</reference>
<dbReference type="STRING" id="445960.SAMN05421542_0281"/>
<gene>
    <name evidence="2" type="ORF">NCTC13492_03626</name>
    <name evidence="1" type="ORF">SAMN05421542_0281</name>
</gene>
<proteinExistence type="predicted"/>
<name>A0A2X2Z802_CHRJE</name>
<reference evidence="2" key="2">
    <citation type="submission" date="2018-06" db="EMBL/GenBank/DDBJ databases">
        <authorList>
            <consortium name="Pathogen Informatics"/>
            <person name="Doyle S."/>
        </authorList>
    </citation>
    <scope>NUCLEOTIDE SEQUENCE [LARGE SCALE GENOMIC DNA]</scope>
    <source>
        <strain evidence="2">NCTC13492</strain>
    </source>
</reference>
<dbReference type="OrthoDB" id="7840905at2"/>